<comment type="similarity">
    <text evidence="6">Belongs to the vsr family.</text>
</comment>
<evidence type="ECO:0000256" key="5">
    <source>
        <dbReference type="ARBA" id="ARBA00023204"/>
    </source>
</evidence>
<dbReference type="Proteomes" id="UP000176244">
    <property type="component" value="Unassembled WGS sequence"/>
</dbReference>
<keyword evidence="2 6" id="KW-0255">Endonuclease</keyword>
<dbReference type="GO" id="GO:0016787">
    <property type="term" value="F:hydrolase activity"/>
    <property type="evidence" value="ECO:0007669"/>
    <property type="project" value="UniProtKB-KW"/>
</dbReference>
<organism evidence="7 8">
    <name type="scientific">Acetobacterium wieringae</name>
    <dbReference type="NCBI Taxonomy" id="52694"/>
    <lineage>
        <taxon>Bacteria</taxon>
        <taxon>Bacillati</taxon>
        <taxon>Bacillota</taxon>
        <taxon>Clostridia</taxon>
        <taxon>Eubacteriales</taxon>
        <taxon>Eubacteriaceae</taxon>
        <taxon>Acetobacterium</taxon>
    </lineage>
</organism>
<keyword evidence="1 6" id="KW-0540">Nuclease</keyword>
<proteinExistence type="inferred from homology"/>
<dbReference type="GO" id="GO:0006298">
    <property type="term" value="P:mismatch repair"/>
    <property type="evidence" value="ECO:0007669"/>
    <property type="project" value="UniProtKB-UniRule"/>
</dbReference>
<evidence type="ECO:0000256" key="3">
    <source>
        <dbReference type="ARBA" id="ARBA00022763"/>
    </source>
</evidence>
<dbReference type="OrthoDB" id="9801520at2"/>
<comment type="function">
    <text evidence="6">May nick specific sequences that contain T:G mispairs resulting from m5C-deamination.</text>
</comment>
<dbReference type="AlphaFoldDB" id="A0A1F2PMZ8"/>
<evidence type="ECO:0000256" key="6">
    <source>
        <dbReference type="PIRNR" id="PIRNR018267"/>
    </source>
</evidence>
<dbReference type="InterPro" id="IPR011335">
    <property type="entry name" value="Restrct_endonuc-II-like"/>
</dbReference>
<dbReference type="Gene3D" id="3.40.960.10">
    <property type="entry name" value="VSR Endonuclease"/>
    <property type="match status" value="1"/>
</dbReference>
<dbReference type="NCBIfam" id="TIGR00632">
    <property type="entry name" value="vsr"/>
    <property type="match status" value="1"/>
</dbReference>
<dbReference type="CDD" id="cd00221">
    <property type="entry name" value="Vsr"/>
    <property type="match status" value="1"/>
</dbReference>
<evidence type="ECO:0000256" key="2">
    <source>
        <dbReference type="ARBA" id="ARBA00022759"/>
    </source>
</evidence>
<evidence type="ECO:0000313" key="8">
    <source>
        <dbReference type="Proteomes" id="UP000176244"/>
    </source>
</evidence>
<dbReference type="PIRSF" id="PIRSF018267">
    <property type="entry name" value="VSR_endonuc"/>
    <property type="match status" value="1"/>
</dbReference>
<keyword evidence="3 6" id="KW-0227">DNA damage</keyword>
<evidence type="ECO:0000256" key="1">
    <source>
        <dbReference type="ARBA" id="ARBA00022722"/>
    </source>
</evidence>
<dbReference type="EMBL" id="LKEU01000013">
    <property type="protein sequence ID" value="OFV72066.1"/>
    <property type="molecule type" value="Genomic_DNA"/>
</dbReference>
<dbReference type="Pfam" id="PF03852">
    <property type="entry name" value="Vsr"/>
    <property type="match status" value="1"/>
</dbReference>
<comment type="caution">
    <text evidence="7">The sequence shown here is derived from an EMBL/GenBank/DDBJ whole genome shotgun (WGS) entry which is preliminary data.</text>
</comment>
<keyword evidence="5 6" id="KW-0234">DNA repair</keyword>
<keyword evidence="4 6" id="KW-0378">Hydrolase</keyword>
<evidence type="ECO:0000256" key="4">
    <source>
        <dbReference type="ARBA" id="ARBA00022801"/>
    </source>
</evidence>
<sequence>MDKTSKARRSVNMSKIRSKDTSPEIFIRKALHQRNLRFRVNYKAIAGTPDLYFTRNPTAVFINGCFWHRHPNCQDATTPKTNSEFWQKKFSDNIQRDVRTIATLKATGIRILIIWECTIKKMMKSQPFCDEMLEVIIQFIKSNDFDYLEI</sequence>
<dbReference type="STRING" id="52694.ACWI_05400"/>
<dbReference type="GO" id="GO:0004519">
    <property type="term" value="F:endonuclease activity"/>
    <property type="evidence" value="ECO:0007669"/>
    <property type="project" value="UniProtKB-KW"/>
</dbReference>
<protein>
    <recommendedName>
        <fullName evidence="6">Very short patch repair endonuclease</fullName>
        <ecNumber evidence="6">3.1.-.-</ecNumber>
    </recommendedName>
</protein>
<name>A0A1F2PMZ8_9FIRM</name>
<accession>A0A1F2PMZ8</accession>
<dbReference type="SUPFAM" id="SSF52980">
    <property type="entry name" value="Restriction endonuclease-like"/>
    <property type="match status" value="1"/>
</dbReference>
<dbReference type="EC" id="3.1.-.-" evidence="6"/>
<reference evidence="7 8" key="1">
    <citation type="submission" date="2015-09" db="EMBL/GenBank/DDBJ databases">
        <title>Genome sequence of Acetobacterium wieringae DSM 1911.</title>
        <authorList>
            <person name="Poehlein A."/>
            <person name="Bengelsdorf F.R."/>
            <person name="Schiel-Bengelsdorf B."/>
            <person name="Duerre P."/>
            <person name="Daniel R."/>
        </authorList>
    </citation>
    <scope>NUCLEOTIDE SEQUENCE [LARGE SCALE GENOMIC DNA]</scope>
    <source>
        <strain evidence="7 8">DSM 1911</strain>
    </source>
</reference>
<dbReference type="InterPro" id="IPR004603">
    <property type="entry name" value="DNA_mismatch_endonuc_vsr"/>
</dbReference>
<dbReference type="REBASE" id="172860">
    <property type="entry name" value="V.Awi1911ORF5390P"/>
</dbReference>
<gene>
    <name evidence="7" type="primary">vsr</name>
    <name evidence="7" type="ORF">ACWI_05400</name>
</gene>
<evidence type="ECO:0000313" key="7">
    <source>
        <dbReference type="EMBL" id="OFV72066.1"/>
    </source>
</evidence>
<dbReference type="RefSeq" id="WP_070369901.1">
    <property type="nucleotide sequence ID" value="NZ_LKEU01000013.1"/>
</dbReference>